<dbReference type="RefSeq" id="WP_108782064.1">
    <property type="nucleotide sequence ID" value="NZ_OMKW01000002.1"/>
</dbReference>
<gene>
    <name evidence="1" type="ORF">POI8812_01667</name>
</gene>
<evidence type="ECO:0000313" key="1">
    <source>
        <dbReference type="EMBL" id="SPF29359.1"/>
    </source>
</evidence>
<accession>A0A2R8AAW9</accession>
<sequence length="78" mass="8274">MKKFVFAALAVLIAVGLFFFIDVEQTQQAELPEISVEGGQAPEFSATTGDVEVGSEQVTLNVPTVDLQSAEEEAAEEG</sequence>
<proteinExistence type="predicted"/>
<dbReference type="Proteomes" id="UP000244932">
    <property type="component" value="Unassembled WGS sequence"/>
</dbReference>
<dbReference type="AlphaFoldDB" id="A0A2R8AAW9"/>
<dbReference type="EMBL" id="OMKW01000002">
    <property type="protein sequence ID" value="SPF29359.1"/>
    <property type="molecule type" value="Genomic_DNA"/>
</dbReference>
<reference evidence="1 2" key="1">
    <citation type="submission" date="2018-03" db="EMBL/GenBank/DDBJ databases">
        <authorList>
            <person name="Keele B.F."/>
        </authorList>
    </citation>
    <scope>NUCLEOTIDE SEQUENCE [LARGE SCALE GENOMIC DNA]</scope>
    <source>
        <strain evidence="1 2">CeCT 8812</strain>
    </source>
</reference>
<protein>
    <submittedName>
        <fullName evidence="1">Uncharacterized protein</fullName>
    </submittedName>
</protein>
<name>A0A2R8AAW9_9RHOB</name>
<keyword evidence="2" id="KW-1185">Reference proteome</keyword>
<evidence type="ECO:0000313" key="2">
    <source>
        <dbReference type="Proteomes" id="UP000244932"/>
    </source>
</evidence>
<organism evidence="1 2">
    <name type="scientific">Pontivivens insulae</name>
    <dbReference type="NCBI Taxonomy" id="1639689"/>
    <lineage>
        <taxon>Bacteria</taxon>
        <taxon>Pseudomonadati</taxon>
        <taxon>Pseudomonadota</taxon>
        <taxon>Alphaproteobacteria</taxon>
        <taxon>Rhodobacterales</taxon>
        <taxon>Paracoccaceae</taxon>
        <taxon>Pontivivens</taxon>
    </lineage>
</organism>